<dbReference type="Proteomes" id="UP000054007">
    <property type="component" value="Unassembled WGS sequence"/>
</dbReference>
<protein>
    <recommendedName>
        <fullName evidence="3">DUF6535 domain-containing protein</fullName>
    </recommendedName>
</protein>
<gene>
    <name evidence="4" type="ORF">CYLTODRAFT_376076</name>
</gene>
<keyword evidence="2" id="KW-0472">Membrane</keyword>
<feature type="compositionally biased region" description="Polar residues" evidence="1">
    <location>
        <begin position="17"/>
        <end position="33"/>
    </location>
</feature>
<feature type="transmembrane region" description="Helical" evidence="2">
    <location>
        <begin position="290"/>
        <end position="317"/>
    </location>
</feature>
<feature type="region of interest" description="Disordered" evidence="1">
    <location>
        <begin position="1"/>
        <end position="104"/>
    </location>
</feature>
<evidence type="ECO:0000256" key="1">
    <source>
        <dbReference type="SAM" id="MobiDB-lite"/>
    </source>
</evidence>
<keyword evidence="2" id="KW-0812">Transmembrane</keyword>
<keyword evidence="2" id="KW-1133">Transmembrane helix</keyword>
<feature type="transmembrane region" description="Helical" evidence="2">
    <location>
        <begin position="203"/>
        <end position="221"/>
    </location>
</feature>
<keyword evidence="5" id="KW-1185">Reference proteome</keyword>
<evidence type="ECO:0000313" key="5">
    <source>
        <dbReference type="Proteomes" id="UP000054007"/>
    </source>
</evidence>
<evidence type="ECO:0000313" key="4">
    <source>
        <dbReference type="EMBL" id="KIY67418.1"/>
    </source>
</evidence>
<feature type="transmembrane region" description="Helical" evidence="2">
    <location>
        <begin position="253"/>
        <end position="278"/>
    </location>
</feature>
<dbReference type="Pfam" id="PF20153">
    <property type="entry name" value="DUF6535"/>
    <property type="match status" value="1"/>
</dbReference>
<dbReference type="AlphaFoldDB" id="A0A0D7BA49"/>
<reference evidence="4 5" key="1">
    <citation type="journal article" date="2015" name="Fungal Genet. Biol.">
        <title>Evolution of novel wood decay mechanisms in Agaricales revealed by the genome sequences of Fistulina hepatica and Cylindrobasidium torrendii.</title>
        <authorList>
            <person name="Floudas D."/>
            <person name="Held B.W."/>
            <person name="Riley R."/>
            <person name="Nagy L.G."/>
            <person name="Koehler G."/>
            <person name="Ransdell A.S."/>
            <person name="Younus H."/>
            <person name="Chow J."/>
            <person name="Chiniquy J."/>
            <person name="Lipzen A."/>
            <person name="Tritt A."/>
            <person name="Sun H."/>
            <person name="Haridas S."/>
            <person name="LaButti K."/>
            <person name="Ohm R.A."/>
            <person name="Kues U."/>
            <person name="Blanchette R.A."/>
            <person name="Grigoriev I.V."/>
            <person name="Minto R.E."/>
            <person name="Hibbett D.S."/>
        </authorList>
    </citation>
    <scope>NUCLEOTIDE SEQUENCE [LARGE SCALE GENOMIC DNA]</scope>
    <source>
        <strain evidence="4 5">FP15055 ss-10</strain>
    </source>
</reference>
<evidence type="ECO:0000259" key="3">
    <source>
        <dbReference type="Pfam" id="PF20153"/>
    </source>
</evidence>
<feature type="transmembrane region" description="Helical" evidence="2">
    <location>
        <begin position="135"/>
        <end position="157"/>
    </location>
</feature>
<dbReference type="OrthoDB" id="2756178at2759"/>
<accession>A0A0D7BA49</accession>
<evidence type="ECO:0000256" key="2">
    <source>
        <dbReference type="SAM" id="Phobius"/>
    </source>
</evidence>
<sequence>MQARRRAESSGFLSVADDSTQASPLLDGTSSSYFGLRNVSERDEKSAYRSNSLSDVDGAAYGHQPSHIRQSSFYAPGQSADSEEPELVEPDLWGPDEPPHYHIPKTTDPWKKCRVRVDNYDRVLCRGWADDIDTLLVFAGLFSAIVTAFVVETFQWLEEDSGDMTVEILQQISLQLSDPSLPPWQDSGDTFVPDPVVVRVNTFWFASLGFSLITALMGILCKQWLYEFRREAGLSNQRSLALRQMRMISLERWRVPSIINFLPLLLQLSLILFFIGLIDLLWSYEIVPAALTTVVIGGGLLFVIATSVIPGIIEVAFPDTMPCAYKSSQAWVFFRLLQWSTRETYAAMADWNVLDARHMERKFDDYLAGALVWVDDKFCQKKSMIKHLFHCLQDIEPEVAAKAVVDSEDLEWDGSIERILLDFLRYHPLDENARNYFVETVLRDINNSPSFMEVSPELLAVLKEQLPATRSAWSSFPDDLSFQIMDCLRSCVRTDRISPLTLPRLWQINDGFIKHGPDRQRQHALLLVKELEIWLARAPTDDARTERSLACVEMLLSRKNGHRVLTVKPDAARAFSGFVEALEGHMSSADVKLQAWLLSGWRELKLMISTAEQPSEARRWSIG</sequence>
<organism evidence="4 5">
    <name type="scientific">Cylindrobasidium torrendii FP15055 ss-10</name>
    <dbReference type="NCBI Taxonomy" id="1314674"/>
    <lineage>
        <taxon>Eukaryota</taxon>
        <taxon>Fungi</taxon>
        <taxon>Dikarya</taxon>
        <taxon>Basidiomycota</taxon>
        <taxon>Agaricomycotina</taxon>
        <taxon>Agaricomycetes</taxon>
        <taxon>Agaricomycetidae</taxon>
        <taxon>Agaricales</taxon>
        <taxon>Marasmiineae</taxon>
        <taxon>Physalacriaceae</taxon>
        <taxon>Cylindrobasidium</taxon>
    </lineage>
</organism>
<dbReference type="InterPro" id="IPR045338">
    <property type="entry name" value="DUF6535"/>
</dbReference>
<dbReference type="EMBL" id="KN880526">
    <property type="protein sequence ID" value="KIY67418.1"/>
    <property type="molecule type" value="Genomic_DNA"/>
</dbReference>
<feature type="domain" description="DUF6535" evidence="3">
    <location>
        <begin position="110"/>
        <end position="283"/>
    </location>
</feature>
<proteinExistence type="predicted"/>
<name>A0A0D7BA49_9AGAR</name>